<keyword evidence="4" id="KW-1185">Reference proteome</keyword>
<sequence length="623" mass="71573">MIKQVQILFLLFFFSIKIGISQEINEEYVKAHFTKIEREIPMRDGVKLFTAIYIPKDSKEKMPILMNRTPYTVAPYGEENVKAYLGNFPGMTKEGYIFVYQDVRGKWKSEGTFENIRPTATKQNNLKIDESTDTWDTVDWLLKNINQNNGRVGLYGISYPGFYSTTGLVNAHPALKAVSPQAPVTDWFIGDDFNHGGALFLMDAFRFMYTFDAPRPKPITPAENTYKGFDLPSKDYYKFFLENPTLSGIKKDYLSHTVKFWDDLAKHNTLDTFWVARTITNHLQNVKPAVMVVGGFFDAEDAYGTFATYKAIEKENPKNKSILVAGPWFHGGWVRGNGDSFGDIRFNQKTSLDYQQKFELPFFNYYLKDKGDFNPAEANVFISGSNEWKSFKQWPPKDATAFSLFLNEHGTLTKEKNSKETNFVEYESNPNKPVPFQEGVITNRTREYMIDDQRFVSNRPDVISFQTEALEEDLTLTGPVLAELNVSMTGTDADFIVKIIDVYPDTTTITSPILETKVMQGYQMLVRGEILRGKFRNSFSTPEAFVPNEITAVNLTLPDIGHTFKKGHKLMVQIQHSWFPLVDRNPNQFMDIYQAKAEDYLKNTHRIYFDNQHESKVTFGKLN</sequence>
<reference evidence="3" key="1">
    <citation type="submission" date="2018-02" db="EMBL/GenBank/DDBJ databases">
        <authorList>
            <person name="Vasarhelyi B.M."/>
            <person name="Deshmukh S."/>
            <person name="Balint B."/>
            <person name="Kukolya J."/>
        </authorList>
    </citation>
    <scope>NUCLEOTIDE SEQUENCE</scope>
    <source>
        <strain evidence="3">KB22</strain>
    </source>
</reference>
<dbReference type="InterPro" id="IPR029058">
    <property type="entry name" value="AB_hydrolase_fold"/>
</dbReference>
<dbReference type="GO" id="GO:0008239">
    <property type="term" value="F:dipeptidyl-peptidase activity"/>
    <property type="evidence" value="ECO:0007669"/>
    <property type="project" value="InterPro"/>
</dbReference>
<dbReference type="InterPro" id="IPR008979">
    <property type="entry name" value="Galactose-bd-like_sf"/>
</dbReference>
<evidence type="ECO:0000313" key="4">
    <source>
        <dbReference type="Proteomes" id="UP000616201"/>
    </source>
</evidence>
<organism evidence="3 4">
    <name type="scientific">Sphingobacterium hungaricum</name>
    <dbReference type="NCBI Taxonomy" id="2082723"/>
    <lineage>
        <taxon>Bacteria</taxon>
        <taxon>Pseudomonadati</taxon>
        <taxon>Bacteroidota</taxon>
        <taxon>Sphingobacteriia</taxon>
        <taxon>Sphingobacteriales</taxon>
        <taxon>Sphingobacteriaceae</taxon>
        <taxon>Sphingobacterium</taxon>
    </lineage>
</organism>
<dbReference type="Gene3D" id="3.40.50.1820">
    <property type="entry name" value="alpha/beta hydrolase"/>
    <property type="match status" value="1"/>
</dbReference>
<accession>A0A928UU08</accession>
<dbReference type="SMART" id="SM00939">
    <property type="entry name" value="PepX_C"/>
    <property type="match status" value="1"/>
</dbReference>
<gene>
    <name evidence="3" type="ORF">C4F49_04145</name>
</gene>
<dbReference type="InterPro" id="IPR013736">
    <property type="entry name" value="Xaa-Pro_dipept_C"/>
</dbReference>
<dbReference type="RefSeq" id="WP_196935856.1">
    <property type="nucleotide sequence ID" value="NZ_MU158698.1"/>
</dbReference>
<evidence type="ECO:0000259" key="2">
    <source>
        <dbReference type="SMART" id="SM00939"/>
    </source>
</evidence>
<dbReference type="Pfam" id="PF08530">
    <property type="entry name" value="PepX_C"/>
    <property type="match status" value="1"/>
</dbReference>
<evidence type="ECO:0000313" key="3">
    <source>
        <dbReference type="EMBL" id="MBE8712868.1"/>
    </source>
</evidence>
<dbReference type="Gene3D" id="1.10.3020.10">
    <property type="entry name" value="alpha-amino acid ester hydrolase ( Helical cap domain)"/>
    <property type="match status" value="1"/>
</dbReference>
<dbReference type="InterPro" id="IPR005674">
    <property type="entry name" value="CocE/Ser_esterase"/>
</dbReference>
<name>A0A928UU08_9SPHI</name>
<keyword evidence="1" id="KW-0378">Hydrolase</keyword>
<comment type="caution">
    <text evidence="3">The sequence shown here is derived from an EMBL/GenBank/DDBJ whole genome shotgun (WGS) entry which is preliminary data.</text>
</comment>
<feature type="domain" description="Xaa-Pro dipeptidyl-peptidase C-terminal" evidence="2">
    <location>
        <begin position="360"/>
        <end position="618"/>
    </location>
</feature>
<dbReference type="EMBL" id="PRDK01000003">
    <property type="protein sequence ID" value="MBE8712868.1"/>
    <property type="molecule type" value="Genomic_DNA"/>
</dbReference>
<dbReference type="Proteomes" id="UP000616201">
    <property type="component" value="Unassembled WGS sequence"/>
</dbReference>
<dbReference type="SUPFAM" id="SSF53474">
    <property type="entry name" value="alpha/beta-Hydrolases"/>
    <property type="match status" value="1"/>
</dbReference>
<evidence type="ECO:0000256" key="1">
    <source>
        <dbReference type="ARBA" id="ARBA00022801"/>
    </source>
</evidence>
<dbReference type="Gene3D" id="2.60.120.260">
    <property type="entry name" value="Galactose-binding domain-like"/>
    <property type="match status" value="1"/>
</dbReference>
<dbReference type="Pfam" id="PF02129">
    <property type="entry name" value="Peptidase_S15"/>
    <property type="match status" value="1"/>
</dbReference>
<dbReference type="InterPro" id="IPR000383">
    <property type="entry name" value="Xaa-Pro-like_dom"/>
</dbReference>
<dbReference type="NCBIfam" id="TIGR00976">
    <property type="entry name" value="CocE_NonD"/>
    <property type="match status" value="1"/>
</dbReference>
<protein>
    <submittedName>
        <fullName evidence="3">X-Pro dipeptidyl-peptidase</fullName>
    </submittedName>
</protein>
<proteinExistence type="predicted"/>
<dbReference type="AlphaFoldDB" id="A0A928UU08"/>
<dbReference type="SUPFAM" id="SSF49785">
    <property type="entry name" value="Galactose-binding domain-like"/>
    <property type="match status" value="1"/>
</dbReference>